<accession>A0ABQ4GR12</accession>
<keyword evidence="2" id="KW-1185">Reference proteome</keyword>
<reference evidence="1 2" key="1">
    <citation type="submission" date="2021-01" db="EMBL/GenBank/DDBJ databases">
        <title>Whole genome shotgun sequence of Microbispora siamensis NBRC 104113.</title>
        <authorList>
            <person name="Komaki H."/>
            <person name="Tamura T."/>
        </authorList>
    </citation>
    <scope>NUCLEOTIDE SEQUENCE [LARGE SCALE GENOMIC DNA]</scope>
    <source>
        <strain evidence="1 2">NBRC 104113</strain>
    </source>
</reference>
<organism evidence="1 2">
    <name type="scientific">Microbispora siamensis</name>
    <dbReference type="NCBI Taxonomy" id="564413"/>
    <lineage>
        <taxon>Bacteria</taxon>
        <taxon>Bacillati</taxon>
        <taxon>Actinomycetota</taxon>
        <taxon>Actinomycetes</taxon>
        <taxon>Streptosporangiales</taxon>
        <taxon>Streptosporangiaceae</taxon>
        <taxon>Microbispora</taxon>
    </lineage>
</organism>
<protein>
    <submittedName>
        <fullName evidence="1">Uncharacterized protein</fullName>
    </submittedName>
</protein>
<sequence length="84" mass="9517">MPGPDRDHDIGSKIDGRTVVQIVTRDLDRQPVGYIDAKVVAQHLDGELRPVPEQQVERVMQGGRHDTQSYQTITQSSINLLRQR</sequence>
<dbReference type="Proteomes" id="UP000660454">
    <property type="component" value="Unassembled WGS sequence"/>
</dbReference>
<gene>
    <name evidence="1" type="ORF">Msi02_46850</name>
</gene>
<dbReference type="EMBL" id="BOOF01000028">
    <property type="protein sequence ID" value="GIH63868.1"/>
    <property type="molecule type" value="Genomic_DNA"/>
</dbReference>
<evidence type="ECO:0000313" key="2">
    <source>
        <dbReference type="Proteomes" id="UP000660454"/>
    </source>
</evidence>
<comment type="caution">
    <text evidence="1">The sequence shown here is derived from an EMBL/GenBank/DDBJ whole genome shotgun (WGS) entry which is preliminary data.</text>
</comment>
<evidence type="ECO:0000313" key="1">
    <source>
        <dbReference type="EMBL" id="GIH63868.1"/>
    </source>
</evidence>
<proteinExistence type="predicted"/>
<name>A0ABQ4GR12_9ACTN</name>